<dbReference type="RefSeq" id="WP_013615176.1">
    <property type="nucleotide sequence ID" value="NC_015161.1"/>
</dbReference>
<feature type="transmembrane region" description="Helical" evidence="7">
    <location>
        <begin position="315"/>
        <end position="339"/>
    </location>
</feature>
<keyword evidence="2 7" id="KW-0813">Transport</keyword>
<keyword evidence="5 7" id="KW-1133">Transmembrane helix</keyword>
<feature type="transmembrane region" description="Helical" evidence="7">
    <location>
        <begin position="12"/>
        <end position="31"/>
    </location>
</feature>
<dbReference type="Gene3D" id="1.10.3720.10">
    <property type="entry name" value="MetI-like"/>
    <property type="match status" value="1"/>
</dbReference>
<evidence type="ECO:0000256" key="3">
    <source>
        <dbReference type="ARBA" id="ARBA00022475"/>
    </source>
</evidence>
<comment type="similarity">
    <text evidence="7">Belongs to the binding-protein-dependent transport system permease family.</text>
</comment>
<evidence type="ECO:0000313" key="10">
    <source>
        <dbReference type="Proteomes" id="UP000007718"/>
    </source>
</evidence>
<dbReference type="eggNOG" id="COG0601">
    <property type="taxonomic scope" value="Bacteria"/>
</dbReference>
<dbReference type="PROSITE" id="PS50928">
    <property type="entry name" value="ABC_TM1"/>
    <property type="match status" value="1"/>
</dbReference>
<keyword evidence="10" id="KW-1185">Reference proteome</keyword>
<dbReference type="InterPro" id="IPR045621">
    <property type="entry name" value="BPD_transp_1_N"/>
</dbReference>
<feature type="transmembrane region" description="Helical" evidence="7">
    <location>
        <begin position="271"/>
        <end position="295"/>
    </location>
</feature>
<dbReference type="SUPFAM" id="SSF161098">
    <property type="entry name" value="MetI-like"/>
    <property type="match status" value="1"/>
</dbReference>
<keyword evidence="6 7" id="KW-0472">Membrane</keyword>
<dbReference type="PANTHER" id="PTHR43163:SF6">
    <property type="entry name" value="DIPEPTIDE TRANSPORT SYSTEM PERMEASE PROTEIN DPPB-RELATED"/>
    <property type="match status" value="1"/>
</dbReference>
<dbReference type="OrthoDB" id="9806409at2"/>
<dbReference type="InterPro" id="IPR000515">
    <property type="entry name" value="MetI-like"/>
</dbReference>
<dbReference type="GO" id="GO:0055085">
    <property type="term" value="P:transmembrane transport"/>
    <property type="evidence" value="ECO:0007669"/>
    <property type="project" value="InterPro"/>
</dbReference>
<dbReference type="STRING" id="693977.Deipr_1425"/>
<protein>
    <submittedName>
        <fullName evidence="9">ABC-type transporter, integral membrane subunit</fullName>
    </submittedName>
</protein>
<dbReference type="Proteomes" id="UP000007718">
    <property type="component" value="Chromosome"/>
</dbReference>
<evidence type="ECO:0000259" key="8">
    <source>
        <dbReference type="PROSITE" id="PS50928"/>
    </source>
</evidence>
<reference evidence="10" key="1">
    <citation type="submission" date="2011-02" db="EMBL/GenBank/DDBJ databases">
        <title>The complete sequence of chromosome of Deinococcus proteolyticus DSM 20540.</title>
        <authorList>
            <consortium name="US DOE Joint Genome Institute (JGI-PGF)"/>
            <person name="Lucas S."/>
            <person name="Copeland A."/>
            <person name="Lapidus A."/>
            <person name="Bruce D."/>
            <person name="Goodwin L."/>
            <person name="Pitluck S."/>
            <person name="Kyrpides N."/>
            <person name="Mavromatis K."/>
            <person name="Pagani I."/>
            <person name="Ivanova N."/>
            <person name="Ovchinnikova G."/>
            <person name="Zeytun A."/>
            <person name="Detter J.C."/>
            <person name="Han C."/>
            <person name="Land M."/>
            <person name="Hauser L."/>
            <person name="Markowitz V."/>
            <person name="Cheng J.-F."/>
            <person name="Hugenholtz P."/>
            <person name="Woyke T."/>
            <person name="Wu D."/>
            <person name="Pukall R."/>
            <person name="Steenblock K."/>
            <person name="Brambilla E."/>
            <person name="Klenk H.-P."/>
            <person name="Eisen J.A."/>
        </authorList>
    </citation>
    <scope>NUCLEOTIDE SEQUENCE [LARGE SCALE GENOMIC DNA]</scope>
    <source>
        <strain evidence="10">ATCC 35074 / DSM 20540 / JCM 6276 / NBRC 101906 / NCIMB 13154 / VKM Ac-1939 / CCM 2703 / MRP</strain>
    </source>
</reference>
<gene>
    <name evidence="9" type="ordered locus">Deipr_1425</name>
</gene>
<dbReference type="InterPro" id="IPR035906">
    <property type="entry name" value="MetI-like_sf"/>
</dbReference>
<dbReference type="Pfam" id="PF00528">
    <property type="entry name" value="BPD_transp_1"/>
    <property type="match status" value="1"/>
</dbReference>
<evidence type="ECO:0000256" key="6">
    <source>
        <dbReference type="ARBA" id="ARBA00023136"/>
    </source>
</evidence>
<accession>F0RJJ7</accession>
<keyword evidence="4 7" id="KW-0812">Transmembrane</keyword>
<reference evidence="9 10" key="2">
    <citation type="journal article" date="2012" name="Stand. Genomic Sci.">
        <title>Complete genome sequence of the orange-red pigmented, radioresistant Deinococcus proteolyticus type strain (MRP(T)).</title>
        <authorList>
            <person name="Copeland A."/>
            <person name="Zeytun A."/>
            <person name="Yassawong M."/>
            <person name="Nolan M."/>
            <person name="Lucas S."/>
            <person name="Hammon N."/>
            <person name="Deshpande S."/>
            <person name="Cheng J.F."/>
            <person name="Han C."/>
            <person name="Tapia R."/>
            <person name="Goodwin L.A."/>
            <person name="Pitluck S."/>
            <person name="Mavromatis K."/>
            <person name="Liolios K."/>
            <person name="Pagani I."/>
            <person name="Ivanova N."/>
            <person name="Mikhailova N."/>
            <person name="Pati A."/>
            <person name="Chen A."/>
            <person name="Palaniappan K."/>
            <person name="Land M."/>
            <person name="Hauser L."/>
            <person name="Jeffries C.D."/>
            <person name="Brambilla E.M."/>
            <person name="Rohde M."/>
            <person name="Sikorski J."/>
            <person name="Pukall R."/>
            <person name="Goker M."/>
            <person name="Detter J.C."/>
            <person name="Woyke T."/>
            <person name="Bristow J."/>
            <person name="Eisen J.A."/>
            <person name="Markowitz V."/>
            <person name="Hugenholtz P."/>
            <person name="Kyrpides N.C."/>
            <person name="Klenk H.P."/>
            <person name="Lapidus A."/>
        </authorList>
    </citation>
    <scope>NUCLEOTIDE SEQUENCE [LARGE SCALE GENOMIC DNA]</scope>
    <source>
        <strain evidence="10">ATCC 35074 / DSM 20540 / JCM 6276 / NBRC 101906 / NCIMB 13154 / VKM Ac-1939 / CCM 2703 / MRP</strain>
    </source>
</reference>
<dbReference type="HOGENOM" id="CLU_036879_1_3_0"/>
<feature type="transmembrane region" description="Helical" evidence="7">
    <location>
        <begin position="209"/>
        <end position="229"/>
    </location>
</feature>
<dbReference type="AlphaFoldDB" id="F0RJJ7"/>
<dbReference type="PANTHER" id="PTHR43163">
    <property type="entry name" value="DIPEPTIDE TRANSPORT SYSTEM PERMEASE PROTEIN DPPB-RELATED"/>
    <property type="match status" value="1"/>
</dbReference>
<evidence type="ECO:0000313" key="9">
    <source>
        <dbReference type="EMBL" id="ADY26567.1"/>
    </source>
</evidence>
<comment type="subcellular location">
    <subcellularLocation>
        <location evidence="1 7">Cell membrane</location>
        <topology evidence="1 7">Multi-pass membrane protein</topology>
    </subcellularLocation>
</comment>
<dbReference type="GO" id="GO:0005886">
    <property type="term" value="C:plasma membrane"/>
    <property type="evidence" value="ECO:0007669"/>
    <property type="project" value="UniProtKB-SubCell"/>
</dbReference>
<name>F0RJJ7_DEIPM</name>
<organism evidence="9 10">
    <name type="scientific">Deinococcus proteolyticus (strain ATCC 35074 / DSM 20540 / JCM 6276 / NBRC 101906 / NCIMB 13154 / VKM Ac-1939 / CCM 2703 / MRP)</name>
    <dbReference type="NCBI Taxonomy" id="693977"/>
    <lineage>
        <taxon>Bacteria</taxon>
        <taxon>Thermotogati</taxon>
        <taxon>Deinococcota</taxon>
        <taxon>Deinococci</taxon>
        <taxon>Deinococcales</taxon>
        <taxon>Deinococcaceae</taxon>
        <taxon>Deinococcus</taxon>
    </lineage>
</organism>
<keyword evidence="3" id="KW-1003">Cell membrane</keyword>
<evidence type="ECO:0000256" key="4">
    <source>
        <dbReference type="ARBA" id="ARBA00022692"/>
    </source>
</evidence>
<evidence type="ECO:0000256" key="7">
    <source>
        <dbReference type="RuleBase" id="RU363032"/>
    </source>
</evidence>
<feature type="domain" description="ABC transmembrane type-1" evidence="8">
    <location>
        <begin position="96"/>
        <end position="332"/>
    </location>
</feature>
<dbReference type="Pfam" id="PF19300">
    <property type="entry name" value="BPD_transp_1_N"/>
    <property type="match status" value="1"/>
</dbReference>
<sequence length="346" mass="38303">MFNLIVKRLLQIPVIMLVLSMLVLGLTMLLTPAQRAAGYVKNEQQAARIDEIIRERGLDQPFLTQYWTWLQSTLQGDLGFSKSVGEPVLTAIMTRLPNTIELTLFAFIPIILLGIWLGTLSALRKDGLVDQIIRVLVVIAFSVPSFVLGIVLLAVFYGYLGMAPGPGQITVENRLLLDQLIASGEFQKYTRMLSIDAMLNGQWRIARDVLAHLVLPVTTLSLVITATIVKLMRTSMLESLTSDFVRTARSKGLSERVVNNKHARRNALIPIINSGGFILLSLLTGSMITESIFAYPGIGRWLLTAAQQLDIPSVLGYTLFVALLVVVIRTLIDIGFAVVDPRVRYD</sequence>
<feature type="transmembrane region" description="Helical" evidence="7">
    <location>
        <begin position="102"/>
        <end position="123"/>
    </location>
</feature>
<feature type="transmembrane region" description="Helical" evidence="7">
    <location>
        <begin position="135"/>
        <end position="160"/>
    </location>
</feature>
<evidence type="ECO:0000256" key="1">
    <source>
        <dbReference type="ARBA" id="ARBA00004651"/>
    </source>
</evidence>
<evidence type="ECO:0000256" key="2">
    <source>
        <dbReference type="ARBA" id="ARBA00022448"/>
    </source>
</evidence>
<dbReference type="EMBL" id="CP002536">
    <property type="protein sequence ID" value="ADY26567.1"/>
    <property type="molecule type" value="Genomic_DNA"/>
</dbReference>
<evidence type="ECO:0000256" key="5">
    <source>
        <dbReference type="ARBA" id="ARBA00022989"/>
    </source>
</evidence>
<dbReference type="CDD" id="cd06261">
    <property type="entry name" value="TM_PBP2"/>
    <property type="match status" value="1"/>
</dbReference>
<dbReference type="KEGG" id="dpt:Deipr_1425"/>
<proteinExistence type="inferred from homology"/>